<name>A0A5N6QFA7_9ROSI</name>
<evidence type="ECO:0000256" key="2">
    <source>
        <dbReference type="ARBA" id="ARBA00010271"/>
    </source>
</evidence>
<sequence>MGRELLCLCRVEARRLIWLIGMMFAVILVFQYCEFPYGNLLSSLFSAGKASVVGTSNFQNGDSPSQSVSIGNMTNLIDSNSHRTFSVHERANNTLTSNGRDRIPKDASFSGKNGGSNHSLGLDKDSSPENLVKLNNISSENNGSAAEEAREPEKRFYQTNYTTDGDFSMHMIEKDYNTSTSEHIESSDSGFASPSPAVPPMNSSPHVASPSLSGKGRNSSLNRVPKVNKGLELPTSSVVSIYEMSDLLLQSRASSHSVTPQWSSVVDQELLNARLLIENAPIINNDPNLYAPIYRNVSMLKRSYELMEDNLKVYIYREGEKPILHQPRLNGIYASEGWFMKLLEANKKFITRDPMKAHLFYLPFSSLMLEEAFYVPNSHSFDKFIQFLRNYLDMIAAKYSFWNRTGGADHFLVACHDWAPVETNRIMAKCIRALCNADVKEGFVLGKDVSLPETYVHLARNPLRDLGGKPPSQRPILAFFAGRMHGYVRSILLQHWENKDPDMKIFGLMPKAKGNKKYLHYMKNSKYCICAKGYEVNSPRVVEAIFHECVPVIISDNFVPPFFEVLKWESFAVFVSEKDIPNLKSILLSIPEKRYLQMQMRVKIVQKHFLWHANPVKYDIFHMILHSIWYNRLYQLNPR</sequence>
<evidence type="ECO:0000256" key="1">
    <source>
        <dbReference type="ARBA" id="ARBA00004323"/>
    </source>
</evidence>
<keyword evidence="3" id="KW-0808">Transferase</keyword>
<feature type="compositionally biased region" description="Polar residues" evidence="6">
    <location>
        <begin position="133"/>
        <end position="144"/>
    </location>
</feature>
<keyword evidence="7" id="KW-0472">Membrane</keyword>
<reference evidence="9 10" key="1">
    <citation type="submission" date="2019-06" db="EMBL/GenBank/DDBJ databases">
        <title>A chromosomal-level reference genome of Carpinus fangiana (Coryloideae, Betulaceae).</title>
        <authorList>
            <person name="Yang X."/>
            <person name="Wang Z."/>
            <person name="Zhang L."/>
            <person name="Hao G."/>
            <person name="Liu J."/>
            <person name="Yang Y."/>
        </authorList>
    </citation>
    <scope>NUCLEOTIDE SEQUENCE [LARGE SCALE GENOMIC DNA]</scope>
    <source>
        <strain evidence="9">Cfa_2016G</strain>
        <tissue evidence="9">Leaf</tissue>
    </source>
</reference>
<evidence type="ECO:0000313" key="10">
    <source>
        <dbReference type="Proteomes" id="UP000327013"/>
    </source>
</evidence>
<comment type="similarity">
    <text evidence="2">Belongs to the glycosyltransferase 47 family.</text>
</comment>
<keyword evidence="5" id="KW-0333">Golgi apparatus</keyword>
<gene>
    <name evidence="9" type="ORF">FH972_001731</name>
</gene>
<dbReference type="EMBL" id="CM017321">
    <property type="protein sequence ID" value="KAE7997064.1"/>
    <property type="molecule type" value="Genomic_DNA"/>
</dbReference>
<evidence type="ECO:0000256" key="7">
    <source>
        <dbReference type="SAM" id="Phobius"/>
    </source>
</evidence>
<dbReference type="InterPro" id="IPR004263">
    <property type="entry name" value="Exostosin"/>
</dbReference>
<protein>
    <recommendedName>
        <fullName evidence="8">Exostosin GT47 domain-containing protein</fullName>
    </recommendedName>
</protein>
<dbReference type="PANTHER" id="PTHR11062:SF108">
    <property type="entry name" value="EXOSTOSIN FAMILY PROTEIN"/>
    <property type="match status" value="1"/>
</dbReference>
<evidence type="ECO:0000259" key="8">
    <source>
        <dbReference type="Pfam" id="PF03016"/>
    </source>
</evidence>
<feature type="domain" description="Exostosin GT47" evidence="8">
    <location>
        <begin position="308"/>
        <end position="588"/>
    </location>
</feature>
<dbReference type="AlphaFoldDB" id="A0A5N6QFA7"/>
<dbReference type="GO" id="GO:0000139">
    <property type="term" value="C:Golgi membrane"/>
    <property type="evidence" value="ECO:0007669"/>
    <property type="project" value="UniProtKB-SubCell"/>
</dbReference>
<dbReference type="OrthoDB" id="1924787at2759"/>
<keyword evidence="7" id="KW-1133">Transmembrane helix</keyword>
<accession>A0A5N6QFA7</accession>
<dbReference type="InterPro" id="IPR040911">
    <property type="entry name" value="Exostosin_GT47"/>
</dbReference>
<keyword evidence="10" id="KW-1185">Reference proteome</keyword>
<keyword evidence="4" id="KW-0735">Signal-anchor</keyword>
<comment type="subcellular location">
    <subcellularLocation>
        <location evidence="1">Golgi apparatus membrane</location>
        <topology evidence="1">Single-pass type II membrane protein</topology>
    </subcellularLocation>
</comment>
<dbReference type="PANTHER" id="PTHR11062">
    <property type="entry name" value="EXOSTOSIN HEPARAN SULFATE GLYCOSYLTRANSFERASE -RELATED"/>
    <property type="match status" value="1"/>
</dbReference>
<feature type="compositionally biased region" description="Polar residues" evidence="6">
    <location>
        <begin position="201"/>
        <end position="222"/>
    </location>
</feature>
<dbReference type="Proteomes" id="UP000327013">
    <property type="component" value="Chromosome 1"/>
</dbReference>
<keyword evidence="7" id="KW-0812">Transmembrane</keyword>
<evidence type="ECO:0000256" key="3">
    <source>
        <dbReference type="ARBA" id="ARBA00022676"/>
    </source>
</evidence>
<evidence type="ECO:0000256" key="4">
    <source>
        <dbReference type="ARBA" id="ARBA00022968"/>
    </source>
</evidence>
<evidence type="ECO:0000256" key="5">
    <source>
        <dbReference type="ARBA" id="ARBA00023034"/>
    </source>
</evidence>
<feature type="region of interest" description="Disordered" evidence="6">
    <location>
        <begin position="178"/>
        <end position="228"/>
    </location>
</feature>
<evidence type="ECO:0000313" key="9">
    <source>
        <dbReference type="EMBL" id="KAE7997064.1"/>
    </source>
</evidence>
<keyword evidence="3" id="KW-0328">Glycosyltransferase</keyword>
<organism evidence="9 10">
    <name type="scientific">Carpinus fangiana</name>
    <dbReference type="NCBI Taxonomy" id="176857"/>
    <lineage>
        <taxon>Eukaryota</taxon>
        <taxon>Viridiplantae</taxon>
        <taxon>Streptophyta</taxon>
        <taxon>Embryophyta</taxon>
        <taxon>Tracheophyta</taxon>
        <taxon>Spermatophyta</taxon>
        <taxon>Magnoliopsida</taxon>
        <taxon>eudicotyledons</taxon>
        <taxon>Gunneridae</taxon>
        <taxon>Pentapetalae</taxon>
        <taxon>rosids</taxon>
        <taxon>fabids</taxon>
        <taxon>Fagales</taxon>
        <taxon>Betulaceae</taxon>
        <taxon>Carpinus</taxon>
    </lineage>
</organism>
<feature type="region of interest" description="Disordered" evidence="6">
    <location>
        <begin position="93"/>
        <end position="153"/>
    </location>
</feature>
<feature type="transmembrane region" description="Helical" evidence="7">
    <location>
        <begin position="16"/>
        <end position="32"/>
    </location>
</feature>
<proteinExistence type="inferred from homology"/>
<dbReference type="Pfam" id="PF03016">
    <property type="entry name" value="Exostosin_GT47"/>
    <property type="match status" value="1"/>
</dbReference>
<dbReference type="GO" id="GO:0016757">
    <property type="term" value="F:glycosyltransferase activity"/>
    <property type="evidence" value="ECO:0007669"/>
    <property type="project" value="UniProtKB-KW"/>
</dbReference>
<evidence type="ECO:0000256" key="6">
    <source>
        <dbReference type="SAM" id="MobiDB-lite"/>
    </source>
</evidence>